<keyword evidence="3" id="KW-1185">Reference proteome</keyword>
<feature type="compositionally biased region" description="Low complexity" evidence="1">
    <location>
        <begin position="243"/>
        <end position="259"/>
    </location>
</feature>
<accession>A0A8H6UD58</accession>
<protein>
    <submittedName>
        <fullName evidence="2">Uncharacterized protein</fullName>
    </submittedName>
</protein>
<dbReference type="Proteomes" id="UP000630445">
    <property type="component" value="Unassembled WGS sequence"/>
</dbReference>
<evidence type="ECO:0000313" key="2">
    <source>
        <dbReference type="EMBL" id="KAF7117456.1"/>
    </source>
</evidence>
<feature type="compositionally biased region" description="Polar residues" evidence="1">
    <location>
        <begin position="297"/>
        <end position="308"/>
    </location>
</feature>
<proteinExistence type="predicted"/>
<feature type="compositionally biased region" description="Polar residues" evidence="1">
    <location>
        <begin position="189"/>
        <end position="206"/>
    </location>
</feature>
<feature type="compositionally biased region" description="Low complexity" evidence="1">
    <location>
        <begin position="103"/>
        <end position="116"/>
    </location>
</feature>
<dbReference type="EMBL" id="JACBAD010002090">
    <property type="protein sequence ID" value="KAF7117456.1"/>
    <property type="molecule type" value="Genomic_DNA"/>
</dbReference>
<name>A0A8H6UD58_9EURO</name>
<dbReference type="AlphaFoldDB" id="A0A8H6UD58"/>
<evidence type="ECO:0000313" key="3">
    <source>
        <dbReference type="Proteomes" id="UP000630445"/>
    </source>
</evidence>
<feature type="compositionally biased region" description="Gly residues" evidence="1">
    <location>
        <begin position="310"/>
        <end position="325"/>
    </location>
</feature>
<comment type="caution">
    <text evidence="2">The sequence shown here is derived from an EMBL/GenBank/DDBJ whole genome shotgun (WGS) entry which is preliminary data.</text>
</comment>
<feature type="compositionally biased region" description="Polar residues" evidence="1">
    <location>
        <begin position="214"/>
        <end position="226"/>
    </location>
</feature>
<feature type="compositionally biased region" description="Low complexity" evidence="1">
    <location>
        <begin position="326"/>
        <end position="335"/>
    </location>
</feature>
<reference evidence="2" key="1">
    <citation type="submission" date="2020-06" db="EMBL/GenBank/DDBJ databases">
        <title>Draft genome sequences of strains closely related to Aspergillus parafelis and Aspergillus hiratsukae.</title>
        <authorList>
            <person name="Dos Santos R.A.C."/>
            <person name="Rivero-Menendez O."/>
            <person name="Steenwyk J.L."/>
            <person name="Mead M.E."/>
            <person name="Goldman G.H."/>
            <person name="Alastruey-Izquierdo A."/>
            <person name="Rokas A."/>
        </authorList>
    </citation>
    <scope>NUCLEOTIDE SEQUENCE</scope>
    <source>
        <strain evidence="2">CNM-CM5793</strain>
    </source>
</reference>
<organism evidence="2 3">
    <name type="scientific">Aspergillus hiratsukae</name>
    <dbReference type="NCBI Taxonomy" id="1194566"/>
    <lineage>
        <taxon>Eukaryota</taxon>
        <taxon>Fungi</taxon>
        <taxon>Dikarya</taxon>
        <taxon>Ascomycota</taxon>
        <taxon>Pezizomycotina</taxon>
        <taxon>Eurotiomycetes</taxon>
        <taxon>Eurotiomycetidae</taxon>
        <taxon>Eurotiales</taxon>
        <taxon>Aspergillaceae</taxon>
        <taxon>Aspergillus</taxon>
        <taxon>Aspergillus subgen. Fumigati</taxon>
    </lineage>
</organism>
<feature type="compositionally biased region" description="Polar residues" evidence="1">
    <location>
        <begin position="121"/>
        <end position="148"/>
    </location>
</feature>
<dbReference type="OrthoDB" id="4367355at2759"/>
<feature type="compositionally biased region" description="Low complexity" evidence="1">
    <location>
        <begin position="69"/>
        <end position="94"/>
    </location>
</feature>
<feature type="region of interest" description="Disordered" evidence="1">
    <location>
        <begin position="69"/>
        <end position="395"/>
    </location>
</feature>
<evidence type="ECO:0000256" key="1">
    <source>
        <dbReference type="SAM" id="MobiDB-lite"/>
    </source>
</evidence>
<sequence length="395" mass="40009">MYSQALERLQQAAANLAPSIDTIPNKTGGLFAHLQSAAMGGYGIGVLNTAVRGVMGVTTGVQMALRLQPQGQSTSTQAASSHSPSPSLSGKTSPLPAPTRSYASATKKSATDSTAAPVTVGGSSQHGKSTSVSPVSGKPMQQPSQSPGVTIVNGAPASASQGDHSRKPSVTITSAGTSGFIPNGGPASRPNSLQFGFANSQSSPNMGNPAVLATQPQSGLGVSPSMNPRVISPQTSPSPIPQPASSGGRPPPSSYQSQGNVPNFGSFGDAGDANMRSGPQAPLGPGSQSTHLRRESSQSTHSDMSNQMGSGPGRGGYPHQGGRGRGYSQSGYQGQMPYSPGPSFRSPNQPRGGPNMGPQFHAPNQGRPLAPFPNSPHQRSPALATAHPATPQMNQ</sequence>
<gene>
    <name evidence="2" type="ORF">CNMCM5793_006401</name>
</gene>
<feature type="compositionally biased region" description="Polar residues" evidence="1">
    <location>
        <begin position="158"/>
        <end position="177"/>
    </location>
</feature>